<evidence type="ECO:0000256" key="1">
    <source>
        <dbReference type="SAM" id="MobiDB-lite"/>
    </source>
</evidence>
<reference evidence="2" key="1">
    <citation type="submission" date="2020-05" db="EMBL/GenBank/DDBJ databases">
        <title>Mycena genomes resolve the evolution of fungal bioluminescence.</title>
        <authorList>
            <person name="Tsai I.J."/>
        </authorList>
    </citation>
    <scope>NUCLEOTIDE SEQUENCE</scope>
    <source>
        <strain evidence="2">160909Yilan</strain>
    </source>
</reference>
<feature type="region of interest" description="Disordered" evidence="1">
    <location>
        <begin position="1"/>
        <end position="26"/>
    </location>
</feature>
<dbReference type="Gene3D" id="3.60.130.30">
    <property type="match status" value="1"/>
</dbReference>
<evidence type="ECO:0000313" key="2">
    <source>
        <dbReference type="EMBL" id="KAF7328643.1"/>
    </source>
</evidence>
<keyword evidence="3" id="KW-1185">Reference proteome</keyword>
<protein>
    <submittedName>
        <fullName evidence="2">Uncharacterized protein</fullName>
    </submittedName>
</protein>
<organism evidence="2 3">
    <name type="scientific">Mycena sanguinolenta</name>
    <dbReference type="NCBI Taxonomy" id="230812"/>
    <lineage>
        <taxon>Eukaryota</taxon>
        <taxon>Fungi</taxon>
        <taxon>Dikarya</taxon>
        <taxon>Basidiomycota</taxon>
        <taxon>Agaricomycotina</taxon>
        <taxon>Agaricomycetes</taxon>
        <taxon>Agaricomycetidae</taxon>
        <taxon>Agaricales</taxon>
        <taxon>Marasmiineae</taxon>
        <taxon>Mycenaceae</taxon>
        <taxon>Mycena</taxon>
    </lineage>
</organism>
<name>A0A8H6U2B3_9AGAR</name>
<proteinExistence type="predicted"/>
<dbReference type="EMBL" id="JACAZH010000072">
    <property type="protein sequence ID" value="KAF7328643.1"/>
    <property type="molecule type" value="Genomic_DNA"/>
</dbReference>
<dbReference type="Proteomes" id="UP000623467">
    <property type="component" value="Unassembled WGS sequence"/>
</dbReference>
<comment type="caution">
    <text evidence="2">The sequence shown here is derived from an EMBL/GenBank/DDBJ whole genome shotgun (WGS) entry which is preliminary data.</text>
</comment>
<gene>
    <name evidence="2" type="ORF">MSAN_02472900</name>
</gene>
<evidence type="ECO:0000313" key="3">
    <source>
        <dbReference type="Proteomes" id="UP000623467"/>
    </source>
</evidence>
<sequence>MLPTGHGAFGSMTEQPGETHGKKKKRSVAELIGLGFQLIRWDGRTPHPLADRCGRFFAVLAAQPDDAASSAHFPAAMRRHRRGLFAVMNVGLTFGKGSLAPSWQNNKQHTGTTLRKPPHHSNGKLCQLCFRAVGPKAAWPLRRKQQTPAHALSPPSPSIPPHRDVCDLPFGWCAIQPLGNFDAQKRGHLVLWDVKLVVEFPAGALILLPSATIAHSNVPVQDGEERISFTQFTAGGLFRYVDNGFRTQEQLAQEDPGNMPG</sequence>
<accession>A0A8H6U2B3</accession>
<dbReference type="AlphaFoldDB" id="A0A8H6U2B3"/>
<dbReference type="OrthoDB" id="3253621at2759"/>